<keyword evidence="2 13" id="KW-0963">Cytoplasm</keyword>
<dbReference type="EC" id="3.1.21.10" evidence="13 14"/>
<gene>
    <name evidence="13 15" type="primary">ruvC</name>
    <name evidence="15" type="ORF">ENJ10_11760</name>
</gene>
<dbReference type="GO" id="GO:0005737">
    <property type="term" value="C:cytoplasm"/>
    <property type="evidence" value="ECO:0007669"/>
    <property type="project" value="UniProtKB-SubCell"/>
</dbReference>
<keyword evidence="4 13" id="KW-0479">Metal-binding</keyword>
<keyword evidence="11 13" id="KW-0234">DNA repair</keyword>
<dbReference type="EMBL" id="DRLD01000328">
    <property type="protein sequence ID" value="HED11356.1"/>
    <property type="molecule type" value="Genomic_DNA"/>
</dbReference>
<dbReference type="CDD" id="cd16962">
    <property type="entry name" value="RuvC"/>
    <property type="match status" value="1"/>
</dbReference>
<feature type="binding site" evidence="13">
    <location>
        <position position="144"/>
    </location>
    <ligand>
        <name>Mg(2+)</name>
        <dbReference type="ChEBI" id="CHEBI:18420"/>
        <label>1</label>
    </ligand>
</feature>
<organism evidence="15">
    <name type="scientific">Caldithrix abyssi</name>
    <dbReference type="NCBI Taxonomy" id="187145"/>
    <lineage>
        <taxon>Bacteria</taxon>
        <taxon>Pseudomonadati</taxon>
        <taxon>Calditrichota</taxon>
        <taxon>Calditrichia</taxon>
        <taxon>Calditrichales</taxon>
        <taxon>Calditrichaceae</taxon>
        <taxon>Caldithrix</taxon>
    </lineage>
</organism>
<dbReference type="FunFam" id="3.30.420.10:FF:000002">
    <property type="entry name" value="Crossover junction endodeoxyribonuclease RuvC"/>
    <property type="match status" value="1"/>
</dbReference>
<dbReference type="GO" id="GO:0006310">
    <property type="term" value="P:DNA recombination"/>
    <property type="evidence" value="ECO:0007669"/>
    <property type="project" value="UniProtKB-UniRule"/>
</dbReference>
<keyword evidence="7 13" id="KW-0378">Hydrolase</keyword>
<dbReference type="NCBIfam" id="TIGR00228">
    <property type="entry name" value="ruvC"/>
    <property type="match status" value="1"/>
</dbReference>
<keyword evidence="5 13" id="KW-0255">Endonuclease</keyword>
<evidence type="ECO:0000256" key="6">
    <source>
        <dbReference type="ARBA" id="ARBA00022763"/>
    </source>
</evidence>
<dbReference type="Proteomes" id="UP000886005">
    <property type="component" value="Unassembled WGS sequence"/>
</dbReference>
<evidence type="ECO:0000313" key="15">
    <source>
        <dbReference type="EMBL" id="HED11356.1"/>
    </source>
</evidence>
<accession>A0A7V1PVV0</accession>
<evidence type="ECO:0000256" key="14">
    <source>
        <dbReference type="NCBIfam" id="TIGR00228"/>
    </source>
</evidence>
<dbReference type="PRINTS" id="PR00696">
    <property type="entry name" value="RSOLVASERUVC"/>
</dbReference>
<feature type="active site" evidence="13">
    <location>
        <position position="11"/>
    </location>
</feature>
<comment type="caution">
    <text evidence="15">The sequence shown here is derived from an EMBL/GenBank/DDBJ whole genome shotgun (WGS) entry which is preliminary data.</text>
</comment>
<dbReference type="Gene3D" id="3.30.420.10">
    <property type="entry name" value="Ribonuclease H-like superfamily/Ribonuclease H"/>
    <property type="match status" value="1"/>
</dbReference>
<keyword evidence="6 13" id="KW-0227">DNA damage</keyword>
<feature type="active site" evidence="13">
    <location>
        <position position="71"/>
    </location>
</feature>
<evidence type="ECO:0000256" key="3">
    <source>
        <dbReference type="ARBA" id="ARBA00022722"/>
    </source>
</evidence>
<evidence type="ECO:0000256" key="4">
    <source>
        <dbReference type="ARBA" id="ARBA00022723"/>
    </source>
</evidence>
<dbReference type="InterPro" id="IPR036397">
    <property type="entry name" value="RNaseH_sf"/>
</dbReference>
<dbReference type="Pfam" id="PF02075">
    <property type="entry name" value="RuvC"/>
    <property type="match status" value="1"/>
</dbReference>
<dbReference type="HAMAP" id="MF_00034">
    <property type="entry name" value="RuvC"/>
    <property type="match status" value="1"/>
</dbReference>
<keyword evidence="10 13" id="KW-0233">DNA recombination</keyword>
<dbReference type="GO" id="GO:0003677">
    <property type="term" value="F:DNA binding"/>
    <property type="evidence" value="ECO:0007669"/>
    <property type="project" value="UniProtKB-KW"/>
</dbReference>
<keyword evidence="3 13" id="KW-0540">Nuclease</keyword>
<dbReference type="AlphaFoldDB" id="A0A7V1PVV0"/>
<evidence type="ECO:0000256" key="12">
    <source>
        <dbReference type="ARBA" id="ARBA00029354"/>
    </source>
</evidence>
<dbReference type="InterPro" id="IPR020563">
    <property type="entry name" value="X-over_junc_endoDNase_Mg_BS"/>
</dbReference>
<comment type="catalytic activity">
    <reaction evidence="12 13">
        <text>Endonucleolytic cleavage at a junction such as a reciprocal single-stranded crossover between two homologous DNA duplexes (Holliday junction).</text>
        <dbReference type="EC" id="3.1.21.10"/>
    </reaction>
</comment>
<dbReference type="InterPro" id="IPR012337">
    <property type="entry name" value="RNaseH-like_sf"/>
</dbReference>
<evidence type="ECO:0000256" key="9">
    <source>
        <dbReference type="ARBA" id="ARBA00023125"/>
    </source>
</evidence>
<dbReference type="GO" id="GO:0006281">
    <property type="term" value="P:DNA repair"/>
    <property type="evidence" value="ECO:0007669"/>
    <property type="project" value="UniProtKB-UniRule"/>
</dbReference>
<feature type="active site" evidence="13">
    <location>
        <position position="144"/>
    </location>
</feature>
<feature type="binding site" evidence="13">
    <location>
        <position position="11"/>
    </location>
    <ligand>
        <name>Mg(2+)</name>
        <dbReference type="ChEBI" id="CHEBI:18420"/>
        <label>1</label>
    </ligand>
</feature>
<feature type="binding site" evidence="13">
    <location>
        <position position="71"/>
    </location>
    <ligand>
        <name>Mg(2+)</name>
        <dbReference type="ChEBI" id="CHEBI:18420"/>
        <label>2</label>
    </ligand>
</feature>
<dbReference type="PANTHER" id="PTHR30194:SF3">
    <property type="entry name" value="CROSSOVER JUNCTION ENDODEOXYRIBONUCLEASE RUVC"/>
    <property type="match status" value="1"/>
</dbReference>
<protein>
    <recommendedName>
        <fullName evidence="13 14">Crossover junction endodeoxyribonuclease RuvC</fullName>
        <ecNumber evidence="13 14">3.1.21.10</ecNumber>
    </recommendedName>
    <alternativeName>
        <fullName evidence="13">Holliday junction nuclease RuvC</fullName>
    </alternativeName>
    <alternativeName>
        <fullName evidence="13">Holliday junction resolvase RuvC</fullName>
    </alternativeName>
</protein>
<reference evidence="15" key="1">
    <citation type="journal article" date="2020" name="mSystems">
        <title>Genome- and Community-Level Interaction Insights into Carbon Utilization and Element Cycling Functions of Hydrothermarchaeota in Hydrothermal Sediment.</title>
        <authorList>
            <person name="Zhou Z."/>
            <person name="Liu Y."/>
            <person name="Xu W."/>
            <person name="Pan J."/>
            <person name="Luo Z.H."/>
            <person name="Li M."/>
        </authorList>
    </citation>
    <scope>NUCLEOTIDE SEQUENCE [LARGE SCALE GENOMIC DNA]</scope>
    <source>
        <strain evidence="15">HyVt-456</strain>
    </source>
</reference>
<evidence type="ECO:0000256" key="7">
    <source>
        <dbReference type="ARBA" id="ARBA00022801"/>
    </source>
</evidence>
<keyword evidence="9 13" id="KW-0238">DNA-binding</keyword>
<proteinExistence type="inferred from homology"/>
<comment type="subunit">
    <text evidence="13">Homodimer which binds Holliday junction (HJ) DNA. The HJ becomes 2-fold symmetrical on binding to RuvC with unstacked arms; it has a different conformation from HJ DNA in complex with RuvA. In the full resolvosome a probable DNA-RuvA(4)-RuvB(12)-RuvC(2) complex forms which resolves the HJ.</text>
</comment>
<comment type="cofactor">
    <cofactor evidence="13">
        <name>Mg(2+)</name>
        <dbReference type="ChEBI" id="CHEBI:18420"/>
    </cofactor>
    <text evidence="13">Binds 2 Mg(2+) ion per subunit.</text>
</comment>
<comment type="subcellular location">
    <subcellularLocation>
        <location evidence="13">Cytoplasm</location>
    </subcellularLocation>
</comment>
<dbReference type="PANTHER" id="PTHR30194">
    <property type="entry name" value="CROSSOVER JUNCTION ENDODEOXYRIBONUCLEASE RUVC"/>
    <property type="match status" value="1"/>
</dbReference>
<sequence>MKRPLRILGIDPGLNITGYGIIDVAGSRLLPVTYGHIRTSAKTDLPDRLLKISEAIKALLQEYKPDNVAVENIFYADNVKTAIVMGHARGAILVAAKMAGADVFEYAPREVKMSVVGNGAASKSQVKFMVSRLLSIKETITPDDASDALAVALCQWHRQKLNLRG</sequence>
<evidence type="ECO:0000256" key="8">
    <source>
        <dbReference type="ARBA" id="ARBA00022842"/>
    </source>
</evidence>
<evidence type="ECO:0000256" key="2">
    <source>
        <dbReference type="ARBA" id="ARBA00022490"/>
    </source>
</evidence>
<evidence type="ECO:0000256" key="1">
    <source>
        <dbReference type="ARBA" id="ARBA00009518"/>
    </source>
</evidence>
<evidence type="ECO:0000256" key="11">
    <source>
        <dbReference type="ARBA" id="ARBA00023204"/>
    </source>
</evidence>
<dbReference type="GO" id="GO:0000287">
    <property type="term" value="F:magnesium ion binding"/>
    <property type="evidence" value="ECO:0007669"/>
    <property type="project" value="UniProtKB-UniRule"/>
</dbReference>
<evidence type="ECO:0000256" key="13">
    <source>
        <dbReference type="HAMAP-Rule" id="MF_00034"/>
    </source>
</evidence>
<comment type="similarity">
    <text evidence="1 13">Belongs to the RuvC family.</text>
</comment>
<dbReference type="GO" id="GO:0008821">
    <property type="term" value="F:crossover junction DNA endonuclease activity"/>
    <property type="evidence" value="ECO:0007669"/>
    <property type="project" value="UniProtKB-UniRule"/>
</dbReference>
<evidence type="ECO:0000256" key="10">
    <source>
        <dbReference type="ARBA" id="ARBA00023172"/>
    </source>
</evidence>
<dbReference type="NCBIfam" id="NF000711">
    <property type="entry name" value="PRK00039.2-1"/>
    <property type="match status" value="1"/>
</dbReference>
<evidence type="ECO:0000256" key="5">
    <source>
        <dbReference type="ARBA" id="ARBA00022759"/>
    </source>
</evidence>
<dbReference type="GO" id="GO:0048476">
    <property type="term" value="C:Holliday junction resolvase complex"/>
    <property type="evidence" value="ECO:0007669"/>
    <property type="project" value="UniProtKB-UniRule"/>
</dbReference>
<dbReference type="SUPFAM" id="SSF53098">
    <property type="entry name" value="Ribonuclease H-like"/>
    <property type="match status" value="1"/>
</dbReference>
<keyword evidence="8 13" id="KW-0460">Magnesium</keyword>
<comment type="function">
    <text evidence="13">The RuvA-RuvB-RuvC complex processes Holliday junction (HJ) DNA during genetic recombination and DNA repair. Endonuclease that resolves HJ intermediates. Cleaves cruciform DNA by making single-stranded nicks across the HJ at symmetrical positions within the homologous arms, yielding a 5'-phosphate and a 3'-hydroxyl group; requires a central core of homology in the junction. The consensus cleavage sequence is 5'-(A/T)TT(C/G)-3'. Cleavage occurs on the 3'-side of the TT dinucleotide at the point of strand exchange. HJ branch migration catalyzed by RuvA-RuvB allows RuvC to scan DNA until it finds its consensus sequence, where it cleaves and resolves the cruciform DNA.</text>
</comment>
<name>A0A7V1PVV0_CALAY</name>
<dbReference type="InterPro" id="IPR002176">
    <property type="entry name" value="X-over_junc_endoDNase_RuvC"/>
</dbReference>
<dbReference type="PROSITE" id="PS01321">
    <property type="entry name" value="RUVC"/>
    <property type="match status" value="1"/>
</dbReference>